<accession>A0A8H3IVQ4</accession>
<keyword evidence="3" id="KW-1185">Reference proteome</keyword>
<organism evidence="2 3">
    <name type="scientific">Alectoria fallacina</name>
    <dbReference type="NCBI Taxonomy" id="1903189"/>
    <lineage>
        <taxon>Eukaryota</taxon>
        <taxon>Fungi</taxon>
        <taxon>Dikarya</taxon>
        <taxon>Ascomycota</taxon>
        <taxon>Pezizomycotina</taxon>
        <taxon>Lecanoromycetes</taxon>
        <taxon>OSLEUM clade</taxon>
        <taxon>Lecanoromycetidae</taxon>
        <taxon>Lecanorales</taxon>
        <taxon>Lecanorineae</taxon>
        <taxon>Parmeliaceae</taxon>
        <taxon>Alectoria</taxon>
    </lineage>
</organism>
<comment type="caution">
    <text evidence="2">The sequence shown here is derived from an EMBL/GenBank/DDBJ whole genome shotgun (WGS) entry which is preliminary data.</text>
</comment>
<sequence length="510" mass="57544">MGGFVIDTNDSDLHPYIPGSPRLSVTAQGVVILAEHGHLPDIPKDFINDKNKADLVAKTLAIIQASWLLIECIARVATRLPLTFLEIYTLAHVMYAIIMCILWMDKPYDVHEPLALTGDWVRPLCATMWMFSRISTLKKVEGRHTFYERQEIEKVIQVDAQSILASSNNYNNNVFLSKTGDEIAEEIRTPRSRGIEAGDVAIEMEDLHTLLANEPENISPDAAIAGDLQALNVVSGEITKRRLLSTDTRGGPCHVKLRENEIVREFGFGPKPESLHFRKRDVSHGITPRWYEPRVELVPNPTTLTRWKLALSVMQDHHELWEQYRARYFFKDSLVDSSEVLHADVRAWEYPASLLTENFVDSEVQNWPGQDLLGQADTLVPNAILSLATACYGGLHAAAWHAYFPTPLEQLCWRLSSVYIAVSGAIVSLASLTFEYHSTFHVGTGKRPDNWVSKAMTMIFFTLGILAAAAVAFMYLFARPFLVFEAFLSLRRLPVDAYKTPVFTQYFPHI</sequence>
<dbReference type="Proteomes" id="UP000664203">
    <property type="component" value="Unassembled WGS sequence"/>
</dbReference>
<name>A0A8H3IVQ4_9LECA</name>
<evidence type="ECO:0000256" key="1">
    <source>
        <dbReference type="SAM" id="Phobius"/>
    </source>
</evidence>
<reference evidence="2" key="1">
    <citation type="submission" date="2021-03" db="EMBL/GenBank/DDBJ databases">
        <authorList>
            <person name="Tagirdzhanova G."/>
        </authorList>
    </citation>
    <scope>NUCLEOTIDE SEQUENCE</scope>
</reference>
<dbReference type="PANTHER" id="PTHR35043">
    <property type="entry name" value="TRANSCRIPTION FACTOR DOMAIN-CONTAINING PROTEIN"/>
    <property type="match status" value="1"/>
</dbReference>
<dbReference type="PANTHER" id="PTHR35043:SF7">
    <property type="entry name" value="TRANSCRIPTION FACTOR DOMAIN-CONTAINING PROTEIN"/>
    <property type="match status" value="1"/>
</dbReference>
<dbReference type="OrthoDB" id="3061561at2759"/>
<protein>
    <submittedName>
        <fullName evidence="2">Uncharacterized protein</fullName>
    </submittedName>
</protein>
<feature type="transmembrane region" description="Helical" evidence="1">
    <location>
        <begin position="413"/>
        <end position="434"/>
    </location>
</feature>
<evidence type="ECO:0000313" key="2">
    <source>
        <dbReference type="EMBL" id="CAF9928704.1"/>
    </source>
</evidence>
<feature type="transmembrane region" description="Helical" evidence="1">
    <location>
        <begin position="455"/>
        <end position="478"/>
    </location>
</feature>
<evidence type="ECO:0000313" key="3">
    <source>
        <dbReference type="Proteomes" id="UP000664203"/>
    </source>
</evidence>
<proteinExistence type="predicted"/>
<gene>
    <name evidence="2" type="ORF">ALECFALPRED_004118</name>
</gene>
<keyword evidence="1" id="KW-1133">Transmembrane helix</keyword>
<dbReference type="AlphaFoldDB" id="A0A8H3IVQ4"/>
<keyword evidence="1" id="KW-0472">Membrane</keyword>
<keyword evidence="1" id="KW-0812">Transmembrane</keyword>
<dbReference type="EMBL" id="CAJPDR010000255">
    <property type="protein sequence ID" value="CAF9928704.1"/>
    <property type="molecule type" value="Genomic_DNA"/>
</dbReference>